<keyword evidence="2" id="KW-1185">Reference proteome</keyword>
<gene>
    <name evidence="1" type="ORF">DSO57_1024486</name>
</gene>
<dbReference type="Proteomes" id="UP001165960">
    <property type="component" value="Unassembled WGS sequence"/>
</dbReference>
<evidence type="ECO:0000313" key="2">
    <source>
        <dbReference type="Proteomes" id="UP001165960"/>
    </source>
</evidence>
<reference evidence="1" key="1">
    <citation type="submission" date="2022-04" db="EMBL/GenBank/DDBJ databases">
        <title>Genome of the entomopathogenic fungus Entomophthora muscae.</title>
        <authorList>
            <person name="Elya C."/>
            <person name="Lovett B.R."/>
            <person name="Lee E."/>
            <person name="Macias A.M."/>
            <person name="Hajek A.E."/>
            <person name="De Bivort B.L."/>
            <person name="Kasson M.T."/>
            <person name="De Fine Licht H.H."/>
            <person name="Stajich J.E."/>
        </authorList>
    </citation>
    <scope>NUCLEOTIDE SEQUENCE</scope>
    <source>
        <strain evidence="1">Berkeley</strain>
    </source>
</reference>
<comment type="caution">
    <text evidence="1">The sequence shown here is derived from an EMBL/GenBank/DDBJ whole genome shotgun (WGS) entry which is preliminary data.</text>
</comment>
<dbReference type="EMBL" id="QTSX02002262">
    <property type="protein sequence ID" value="KAJ9076616.1"/>
    <property type="molecule type" value="Genomic_DNA"/>
</dbReference>
<proteinExistence type="predicted"/>
<name>A0ACC2TQH4_9FUNG</name>
<organism evidence="1 2">
    <name type="scientific">Entomophthora muscae</name>
    <dbReference type="NCBI Taxonomy" id="34485"/>
    <lineage>
        <taxon>Eukaryota</taxon>
        <taxon>Fungi</taxon>
        <taxon>Fungi incertae sedis</taxon>
        <taxon>Zoopagomycota</taxon>
        <taxon>Entomophthoromycotina</taxon>
        <taxon>Entomophthoromycetes</taxon>
        <taxon>Entomophthorales</taxon>
        <taxon>Entomophthoraceae</taxon>
        <taxon>Entomophthora</taxon>
    </lineage>
</organism>
<sequence>MFIVFTISALGCGFAVVATRVPRFKVPAPVIDVGRHFGTGVILATAFAHMLVHSIHHLMSPENPGFLPSYSPFAAIIAAVAALAMHVLETLFASQAGGDHNKEGCHGHMLILKRRKLITYILELGILSHSIFVGITLGLAKSGNFVKLLIAICFHQFFEGVGLGARIADIQFKDLFMPFLMVFSYSIATSLGIGLGIAIHSSYDPHSPSASITEGCLDAISAGILIYTGIVELLGREFSRTSGFSEKSHPIKMLYLTSVYLGAVTMIVIGKVI</sequence>
<accession>A0ACC2TQH4</accession>
<protein>
    <submittedName>
        <fullName evidence="1">Uncharacterized protein</fullName>
    </submittedName>
</protein>
<evidence type="ECO:0000313" key="1">
    <source>
        <dbReference type="EMBL" id="KAJ9076616.1"/>
    </source>
</evidence>